<evidence type="ECO:0000256" key="11">
    <source>
        <dbReference type="ARBA" id="ARBA00039158"/>
    </source>
</evidence>
<evidence type="ECO:0000256" key="10">
    <source>
        <dbReference type="ARBA" id="ARBA00023146"/>
    </source>
</evidence>
<dbReference type="InterPro" id="IPR002317">
    <property type="entry name" value="Ser-tRNA-ligase_type_1"/>
</dbReference>
<name>A0A0G1X7T9_UNCK3</name>
<dbReference type="PATRIC" id="fig|1620414.3.peg.457"/>
<feature type="binding site" evidence="15">
    <location>
        <position position="361"/>
    </location>
    <ligand>
        <name>L-serine</name>
        <dbReference type="ChEBI" id="CHEBI:33384"/>
    </ligand>
</feature>
<dbReference type="EC" id="6.1.1.11" evidence="4 14"/>
<dbReference type="Pfam" id="PF02403">
    <property type="entry name" value="Seryl_tRNA_N"/>
    <property type="match status" value="1"/>
</dbReference>
<organism evidence="19 20">
    <name type="scientific">candidate division Kazan bacterium GW2011_GWB1_52_7</name>
    <dbReference type="NCBI Taxonomy" id="1620414"/>
    <lineage>
        <taxon>Bacteria</taxon>
        <taxon>Bacteria division Kazan-3B-28</taxon>
    </lineage>
</organism>
<evidence type="ECO:0000256" key="15">
    <source>
        <dbReference type="PIRSR" id="PIRSR001529-1"/>
    </source>
</evidence>
<keyword evidence="17" id="KW-0175">Coiled coil</keyword>
<comment type="pathway">
    <text evidence="2">Aminoacyl-tRNA biosynthesis; selenocysteinyl-tRNA(Sec) biosynthesis; L-seryl-tRNA(Sec) from L-serine and tRNA(Sec): step 1/1.</text>
</comment>
<keyword evidence="9" id="KW-0648">Protein biosynthesis</keyword>
<evidence type="ECO:0000256" key="13">
    <source>
        <dbReference type="ARBA" id="ARBA00048823"/>
    </source>
</evidence>
<evidence type="ECO:0000313" key="20">
    <source>
        <dbReference type="Proteomes" id="UP000034913"/>
    </source>
</evidence>
<evidence type="ECO:0000256" key="17">
    <source>
        <dbReference type="SAM" id="Coils"/>
    </source>
</evidence>
<dbReference type="Pfam" id="PF00587">
    <property type="entry name" value="tRNA-synt_2b"/>
    <property type="match status" value="1"/>
</dbReference>
<comment type="similarity">
    <text evidence="3">Belongs to the class-II aminoacyl-tRNA synthetase family. Type-1 seryl-tRNA synthetase subfamily.</text>
</comment>
<dbReference type="GO" id="GO:0006434">
    <property type="term" value="P:seryl-tRNA aminoacylation"/>
    <property type="evidence" value="ECO:0007669"/>
    <property type="project" value="UniProtKB-UniRule"/>
</dbReference>
<dbReference type="GO" id="GO:0005737">
    <property type="term" value="C:cytoplasm"/>
    <property type="evidence" value="ECO:0007669"/>
    <property type="project" value="UniProtKB-SubCell"/>
</dbReference>
<dbReference type="GO" id="GO:0004828">
    <property type="term" value="F:serine-tRNA ligase activity"/>
    <property type="evidence" value="ECO:0007669"/>
    <property type="project" value="UniProtKB-UniRule"/>
</dbReference>
<comment type="caution">
    <text evidence="19">The sequence shown here is derived from an EMBL/GenBank/DDBJ whole genome shotgun (WGS) entry which is preliminary data.</text>
</comment>
<evidence type="ECO:0000256" key="7">
    <source>
        <dbReference type="ARBA" id="ARBA00022741"/>
    </source>
</evidence>
<dbReference type="EMBL" id="LCRB01000002">
    <property type="protein sequence ID" value="KKW26895.1"/>
    <property type="molecule type" value="Genomic_DNA"/>
</dbReference>
<feature type="coiled-coil region" evidence="17">
    <location>
        <begin position="62"/>
        <end position="89"/>
    </location>
</feature>
<dbReference type="PANTHER" id="PTHR43697:SF1">
    <property type="entry name" value="SERINE--TRNA LIGASE"/>
    <property type="match status" value="1"/>
</dbReference>
<dbReference type="Gene3D" id="1.10.287.40">
    <property type="entry name" value="Serine-tRNA synthetase, tRNA binding domain"/>
    <property type="match status" value="1"/>
</dbReference>
<keyword evidence="8 16" id="KW-0067">ATP-binding</keyword>
<dbReference type="NCBIfam" id="TIGR00414">
    <property type="entry name" value="serS"/>
    <property type="match status" value="1"/>
</dbReference>
<dbReference type="InterPro" id="IPR006195">
    <property type="entry name" value="aa-tRNA-synth_II"/>
</dbReference>
<feature type="binding site" evidence="16">
    <location>
        <begin position="241"/>
        <end position="243"/>
    </location>
    <ligand>
        <name>ATP</name>
        <dbReference type="ChEBI" id="CHEBI:30616"/>
    </ligand>
</feature>
<keyword evidence="7" id="KW-0547">Nucleotide-binding</keyword>
<dbReference type="InterPro" id="IPR045864">
    <property type="entry name" value="aa-tRNA-synth_II/BPL/LPL"/>
</dbReference>
<dbReference type="CDD" id="cd00770">
    <property type="entry name" value="SerRS_core"/>
    <property type="match status" value="1"/>
</dbReference>
<dbReference type="Gene3D" id="3.30.930.10">
    <property type="entry name" value="Bira Bifunctional Protein, Domain 2"/>
    <property type="match status" value="1"/>
</dbReference>
<proteinExistence type="inferred from homology"/>
<dbReference type="PIRSF" id="PIRSF001529">
    <property type="entry name" value="Ser-tRNA-synth_IIa"/>
    <property type="match status" value="1"/>
</dbReference>
<comment type="subcellular location">
    <subcellularLocation>
        <location evidence="1">Cytoplasm</location>
    </subcellularLocation>
</comment>
<evidence type="ECO:0000256" key="8">
    <source>
        <dbReference type="ARBA" id="ARBA00022840"/>
    </source>
</evidence>
<evidence type="ECO:0000256" key="2">
    <source>
        <dbReference type="ARBA" id="ARBA00005045"/>
    </source>
</evidence>
<comment type="catalytic activity">
    <reaction evidence="12">
        <text>tRNA(Sec) + L-serine + ATP = L-seryl-tRNA(Sec) + AMP + diphosphate + H(+)</text>
        <dbReference type="Rhea" id="RHEA:42580"/>
        <dbReference type="Rhea" id="RHEA-COMP:9742"/>
        <dbReference type="Rhea" id="RHEA-COMP:10128"/>
        <dbReference type="ChEBI" id="CHEBI:15378"/>
        <dbReference type="ChEBI" id="CHEBI:30616"/>
        <dbReference type="ChEBI" id="CHEBI:33019"/>
        <dbReference type="ChEBI" id="CHEBI:33384"/>
        <dbReference type="ChEBI" id="CHEBI:78442"/>
        <dbReference type="ChEBI" id="CHEBI:78533"/>
        <dbReference type="ChEBI" id="CHEBI:456215"/>
        <dbReference type="EC" id="6.1.1.11"/>
    </reaction>
</comment>
<dbReference type="Proteomes" id="UP000034913">
    <property type="component" value="Unassembled WGS sequence"/>
</dbReference>
<accession>A0A0G1X7T9</accession>
<sequence length="406" mass="45639">MDLKLLEDNLYTWQEQLNRRGAEVDLKKVLEVYQRYLEVLQKAEGLRAERNVAAKAQDIEAGKRIGSELKELEDEVMAARTELDELVADIPNLPDKDIPDGGEENGKVIGVGGKPRDITNPRDHIALGESLGILDIERGTKASGSRFYYLKNQAVELEFAILRWLMDLLKDKGFELLLGPQLLGEKAMLAGGYLGKAADEVYKTQDDLYLIGTAEQSILAYHLDEIIPVPKRYASFSTCFRREAGSYGKDVKGIIRTHQFDKVEMFSFVAPDMSAREHEQLVAIQEEILQGLEIPYQKVLLAAGDLSMAAARTIDLESWLPSQNRHRETHSASNCTDWQARRARIRYKTESGESELVHTLNGTAVAIGRMLVALLENHQQMDGSISIPKVLHSYLSFKEIRQITVT</sequence>
<evidence type="ECO:0000256" key="16">
    <source>
        <dbReference type="PIRSR" id="PIRSR001529-2"/>
    </source>
</evidence>
<protein>
    <recommendedName>
        <fullName evidence="11 14">Serine--tRNA ligase</fullName>
        <ecNumber evidence="4 14">6.1.1.11</ecNumber>
    </recommendedName>
</protein>
<feature type="binding site" evidence="15">
    <location>
        <position position="264"/>
    </location>
    <ligand>
        <name>L-serine</name>
        <dbReference type="ChEBI" id="CHEBI:33384"/>
    </ligand>
</feature>
<keyword evidence="10" id="KW-0030">Aminoacyl-tRNA synthetase</keyword>
<dbReference type="InterPro" id="IPR015866">
    <property type="entry name" value="Ser-tRNA-synth_1_N"/>
</dbReference>
<evidence type="ECO:0000256" key="12">
    <source>
        <dbReference type="ARBA" id="ARBA00047929"/>
    </source>
</evidence>
<evidence type="ECO:0000313" key="19">
    <source>
        <dbReference type="EMBL" id="KKW26895.1"/>
    </source>
</evidence>
<evidence type="ECO:0000256" key="14">
    <source>
        <dbReference type="NCBIfam" id="TIGR00414"/>
    </source>
</evidence>
<keyword evidence="6 19" id="KW-0436">Ligase</keyword>
<dbReference type="SUPFAM" id="SSF46589">
    <property type="entry name" value="tRNA-binding arm"/>
    <property type="match status" value="1"/>
</dbReference>
<evidence type="ECO:0000256" key="1">
    <source>
        <dbReference type="ARBA" id="ARBA00004496"/>
    </source>
</evidence>
<keyword evidence="5" id="KW-0963">Cytoplasm</keyword>
<dbReference type="AlphaFoldDB" id="A0A0G1X7T9"/>
<feature type="domain" description="Aminoacyl-transfer RNA synthetases class-II family profile" evidence="18">
    <location>
        <begin position="123"/>
        <end position="388"/>
    </location>
</feature>
<dbReference type="SUPFAM" id="SSF55681">
    <property type="entry name" value="Class II aaRS and biotin synthetases"/>
    <property type="match status" value="1"/>
</dbReference>
<dbReference type="PRINTS" id="PR00981">
    <property type="entry name" value="TRNASYNTHSER"/>
</dbReference>
<feature type="binding site" evidence="15">
    <location>
        <position position="213"/>
    </location>
    <ligand>
        <name>L-serine</name>
        <dbReference type="ChEBI" id="CHEBI:33384"/>
    </ligand>
</feature>
<evidence type="ECO:0000256" key="4">
    <source>
        <dbReference type="ARBA" id="ARBA00012840"/>
    </source>
</evidence>
<gene>
    <name evidence="19" type="ORF">VF00_C0002G0220</name>
</gene>
<dbReference type="PANTHER" id="PTHR43697">
    <property type="entry name" value="SERYL-TRNA SYNTHETASE"/>
    <property type="match status" value="1"/>
</dbReference>
<dbReference type="InterPro" id="IPR010978">
    <property type="entry name" value="tRNA-bd_arm"/>
</dbReference>
<evidence type="ECO:0000259" key="18">
    <source>
        <dbReference type="PROSITE" id="PS50862"/>
    </source>
</evidence>
<feature type="binding site" evidence="16">
    <location>
        <begin position="328"/>
        <end position="331"/>
    </location>
    <ligand>
        <name>ATP</name>
        <dbReference type="ChEBI" id="CHEBI:30616"/>
    </ligand>
</feature>
<dbReference type="InterPro" id="IPR002314">
    <property type="entry name" value="aa-tRNA-synt_IIb"/>
</dbReference>
<dbReference type="PROSITE" id="PS50862">
    <property type="entry name" value="AA_TRNA_LIGASE_II"/>
    <property type="match status" value="1"/>
</dbReference>
<feature type="site" description="Important for serine binding" evidence="15">
    <location>
        <position position="363"/>
    </location>
</feature>
<dbReference type="InterPro" id="IPR042103">
    <property type="entry name" value="SerRS_1_N_sf"/>
</dbReference>
<dbReference type="InterPro" id="IPR033729">
    <property type="entry name" value="SerRS_core"/>
</dbReference>
<evidence type="ECO:0000256" key="5">
    <source>
        <dbReference type="ARBA" id="ARBA00022490"/>
    </source>
</evidence>
<evidence type="ECO:0000256" key="6">
    <source>
        <dbReference type="ARBA" id="ARBA00022598"/>
    </source>
</evidence>
<reference evidence="19 20" key="1">
    <citation type="journal article" date="2015" name="Nature">
        <title>rRNA introns, odd ribosomes, and small enigmatic genomes across a large radiation of phyla.</title>
        <authorList>
            <person name="Brown C.T."/>
            <person name="Hug L.A."/>
            <person name="Thomas B.C."/>
            <person name="Sharon I."/>
            <person name="Castelle C.J."/>
            <person name="Singh A."/>
            <person name="Wilkins M.J."/>
            <person name="Williams K.H."/>
            <person name="Banfield J.F."/>
        </authorList>
    </citation>
    <scope>NUCLEOTIDE SEQUENCE [LARGE SCALE GENOMIC DNA]</scope>
</reference>
<comment type="catalytic activity">
    <reaction evidence="13">
        <text>tRNA(Ser) + L-serine + ATP = L-seryl-tRNA(Ser) + AMP + diphosphate + H(+)</text>
        <dbReference type="Rhea" id="RHEA:12292"/>
        <dbReference type="Rhea" id="RHEA-COMP:9669"/>
        <dbReference type="Rhea" id="RHEA-COMP:9703"/>
        <dbReference type="ChEBI" id="CHEBI:15378"/>
        <dbReference type="ChEBI" id="CHEBI:30616"/>
        <dbReference type="ChEBI" id="CHEBI:33019"/>
        <dbReference type="ChEBI" id="CHEBI:33384"/>
        <dbReference type="ChEBI" id="CHEBI:78442"/>
        <dbReference type="ChEBI" id="CHEBI:78533"/>
        <dbReference type="ChEBI" id="CHEBI:456215"/>
        <dbReference type="EC" id="6.1.1.11"/>
    </reaction>
</comment>
<evidence type="ECO:0000256" key="3">
    <source>
        <dbReference type="ARBA" id="ARBA00010728"/>
    </source>
</evidence>
<dbReference type="GO" id="GO:0005524">
    <property type="term" value="F:ATP binding"/>
    <property type="evidence" value="ECO:0007669"/>
    <property type="project" value="UniProtKB-KW"/>
</dbReference>
<feature type="binding site" evidence="15">
    <location>
        <position position="241"/>
    </location>
    <ligand>
        <name>L-serine</name>
        <dbReference type="ChEBI" id="CHEBI:33384"/>
    </ligand>
</feature>
<evidence type="ECO:0000256" key="9">
    <source>
        <dbReference type="ARBA" id="ARBA00022917"/>
    </source>
</evidence>